<dbReference type="CDD" id="cd13686">
    <property type="entry name" value="GluR_Plant"/>
    <property type="match status" value="1"/>
</dbReference>
<feature type="transmembrane region" description="Helical" evidence="15">
    <location>
        <begin position="482"/>
        <end position="504"/>
    </location>
</feature>
<keyword evidence="4 15" id="KW-0812">Transmembrane</keyword>
<evidence type="ECO:0000313" key="17">
    <source>
        <dbReference type="EMBL" id="KAJ7979520.1"/>
    </source>
</evidence>
<evidence type="ECO:0000256" key="5">
    <source>
        <dbReference type="ARBA" id="ARBA00022729"/>
    </source>
</evidence>
<dbReference type="SMART" id="SM00079">
    <property type="entry name" value="PBPe"/>
    <property type="match status" value="1"/>
</dbReference>
<keyword evidence="10" id="KW-0325">Glycoprotein</keyword>
<name>A0AAD7QDZ9_QUISA</name>
<evidence type="ECO:0000259" key="16">
    <source>
        <dbReference type="SMART" id="SM00079"/>
    </source>
</evidence>
<evidence type="ECO:0000256" key="4">
    <source>
        <dbReference type="ARBA" id="ARBA00022692"/>
    </source>
</evidence>
<dbReference type="InterPro" id="IPR017103">
    <property type="entry name" value="Iontropic_Glu_rcpt_pln"/>
</dbReference>
<keyword evidence="3 13" id="KW-0813">Transport</keyword>
<proteinExistence type="inferred from homology"/>
<evidence type="ECO:0000256" key="10">
    <source>
        <dbReference type="ARBA" id="ARBA00023180"/>
    </source>
</evidence>
<evidence type="ECO:0000256" key="11">
    <source>
        <dbReference type="ARBA" id="ARBA00023286"/>
    </source>
</evidence>
<keyword evidence="8 13" id="KW-0472">Membrane</keyword>
<feature type="transmembrane region" description="Helical" evidence="15">
    <location>
        <begin position="728"/>
        <end position="754"/>
    </location>
</feature>
<evidence type="ECO:0000256" key="1">
    <source>
        <dbReference type="ARBA" id="ARBA00004141"/>
    </source>
</evidence>
<dbReference type="KEGG" id="qsa:O6P43_002911"/>
<accession>A0AAD7QDZ9</accession>
<dbReference type="Gene3D" id="3.40.50.2300">
    <property type="match status" value="2"/>
</dbReference>
<evidence type="ECO:0000256" key="14">
    <source>
        <dbReference type="PIRSR" id="PIRSR037090-50"/>
    </source>
</evidence>
<dbReference type="FunFam" id="3.40.50.2300:FF:000081">
    <property type="entry name" value="Glutamate receptor"/>
    <property type="match status" value="1"/>
</dbReference>
<dbReference type="Gene3D" id="3.40.190.10">
    <property type="entry name" value="Periplasmic binding protein-like II"/>
    <property type="match status" value="2"/>
</dbReference>
<dbReference type="InterPro" id="IPR019594">
    <property type="entry name" value="Glu/Gly-bd"/>
</dbReference>
<evidence type="ECO:0000256" key="8">
    <source>
        <dbReference type="ARBA" id="ARBA00023136"/>
    </source>
</evidence>
<dbReference type="FunFam" id="3.40.190.10:FF:000195">
    <property type="entry name" value="Glutamate receptor 2.7"/>
    <property type="match status" value="1"/>
</dbReference>
<comment type="caution">
    <text evidence="17">The sequence shown here is derived from an EMBL/GenBank/DDBJ whole genome shotgun (WGS) entry which is preliminary data.</text>
</comment>
<dbReference type="CDD" id="cd19990">
    <property type="entry name" value="PBP1_GABAb_receptor_plant"/>
    <property type="match status" value="1"/>
</dbReference>
<dbReference type="AlphaFoldDB" id="A0AAD7QDZ9"/>
<evidence type="ECO:0000313" key="18">
    <source>
        <dbReference type="Proteomes" id="UP001163823"/>
    </source>
</evidence>
<comment type="similarity">
    <text evidence="2 13">Belongs to the glutamate-gated ion channel (TC 1.A.10.1) family.</text>
</comment>
<gene>
    <name evidence="17" type="ORF">O6P43_002911</name>
</gene>
<comment type="function">
    <text evidence="13">Glutamate-gated receptor that probably acts as non-selective cation channel.</text>
</comment>
<evidence type="ECO:0000256" key="13">
    <source>
        <dbReference type="PIRNR" id="PIRNR037090"/>
    </source>
</evidence>
<feature type="disulfide bond" evidence="14">
    <location>
        <begin position="655"/>
        <end position="712"/>
    </location>
</feature>
<keyword evidence="18" id="KW-1185">Reference proteome</keyword>
<evidence type="ECO:0000256" key="15">
    <source>
        <dbReference type="SAM" id="Phobius"/>
    </source>
</evidence>
<keyword evidence="7 13" id="KW-0406">Ion transport</keyword>
<organism evidence="17 18">
    <name type="scientific">Quillaja saponaria</name>
    <name type="common">Soap bark tree</name>
    <dbReference type="NCBI Taxonomy" id="32244"/>
    <lineage>
        <taxon>Eukaryota</taxon>
        <taxon>Viridiplantae</taxon>
        <taxon>Streptophyta</taxon>
        <taxon>Embryophyta</taxon>
        <taxon>Tracheophyta</taxon>
        <taxon>Spermatophyta</taxon>
        <taxon>Magnoliopsida</taxon>
        <taxon>eudicotyledons</taxon>
        <taxon>Gunneridae</taxon>
        <taxon>Pentapetalae</taxon>
        <taxon>rosids</taxon>
        <taxon>fabids</taxon>
        <taxon>Fabales</taxon>
        <taxon>Quillajaceae</taxon>
        <taxon>Quillaja</taxon>
    </lineage>
</organism>
<dbReference type="InterPro" id="IPR015683">
    <property type="entry name" value="Ionotropic_Glu_rcpt"/>
</dbReference>
<dbReference type="PANTHER" id="PTHR18966">
    <property type="entry name" value="IONOTROPIC GLUTAMATE RECEPTOR"/>
    <property type="match status" value="1"/>
</dbReference>
<dbReference type="InterPro" id="IPR044440">
    <property type="entry name" value="GABAb_receptor_plant_PBP1"/>
</dbReference>
<evidence type="ECO:0000256" key="2">
    <source>
        <dbReference type="ARBA" id="ARBA00008685"/>
    </source>
</evidence>
<reference evidence="17" key="1">
    <citation type="journal article" date="2023" name="Science">
        <title>Elucidation of the pathway for biosynthesis of saponin adjuvants from the soapbark tree.</title>
        <authorList>
            <person name="Reed J."/>
            <person name="Orme A."/>
            <person name="El-Demerdash A."/>
            <person name="Owen C."/>
            <person name="Martin L.B.B."/>
            <person name="Misra R.C."/>
            <person name="Kikuchi S."/>
            <person name="Rejzek M."/>
            <person name="Martin A.C."/>
            <person name="Harkess A."/>
            <person name="Leebens-Mack J."/>
            <person name="Louveau T."/>
            <person name="Stephenson M.J."/>
            <person name="Osbourn A."/>
        </authorList>
    </citation>
    <scope>NUCLEOTIDE SEQUENCE</scope>
    <source>
        <strain evidence="17">S10</strain>
    </source>
</reference>
<keyword evidence="14" id="KW-1015">Disulfide bond</keyword>
<evidence type="ECO:0000256" key="6">
    <source>
        <dbReference type="ARBA" id="ARBA00022989"/>
    </source>
</evidence>
<evidence type="ECO:0000256" key="9">
    <source>
        <dbReference type="ARBA" id="ARBA00023170"/>
    </source>
</evidence>
<dbReference type="Pfam" id="PF10613">
    <property type="entry name" value="Lig_chan-Glu_bd"/>
    <property type="match status" value="1"/>
</dbReference>
<dbReference type="SUPFAM" id="SSF53822">
    <property type="entry name" value="Periplasmic binding protein-like I"/>
    <property type="match status" value="1"/>
</dbReference>
<dbReference type="InterPro" id="IPR001828">
    <property type="entry name" value="ANF_lig-bd_rcpt"/>
</dbReference>
<dbReference type="Pfam" id="PF01094">
    <property type="entry name" value="ANF_receptor"/>
    <property type="match status" value="1"/>
</dbReference>
<keyword evidence="9 13" id="KW-0675">Receptor</keyword>
<comment type="subcellular location">
    <subcellularLocation>
        <location evidence="1">Membrane</location>
        <topology evidence="1">Multi-pass membrane protein</topology>
    </subcellularLocation>
</comment>
<dbReference type="InterPro" id="IPR001320">
    <property type="entry name" value="Iontro_rcpt_C"/>
</dbReference>
<evidence type="ECO:0000256" key="7">
    <source>
        <dbReference type="ARBA" id="ARBA00023065"/>
    </source>
</evidence>
<keyword evidence="12 13" id="KW-0407">Ion channel</keyword>
<dbReference type="FunFam" id="1.10.287.70:FF:000037">
    <property type="entry name" value="Glutamate receptor"/>
    <property type="match status" value="1"/>
</dbReference>
<evidence type="ECO:0000256" key="12">
    <source>
        <dbReference type="ARBA" id="ARBA00023303"/>
    </source>
</evidence>
<sequence length="856" mass="96782">MFLVNLGGKAQVPIISFSATSPFLSPTQSPYFIRTTQDDSYQVKAIASIVEAYQWHNVVLIYEDTEYGNGLIPYLTDAFQQIDVRVPYRCVISPHSDELTILKKLNMLRTRETRVFLVHMERSLSSKLFVLAKEAGMMSEGYAWIITNGLSSLLDSLEENVIDSMHGVLGVRPHVPMSKELDAFQRKWKKSFPTNKPHNKIGNLNVFALWAYDTIWALASAVEKSLNLNNTNSNALQKHINITNIGDFSGVRVSQTGPRLLQMLLRTRFKGLTGKLELSGGQVKPSISEIINVVGKRKRVIGFWGAKKGMFRVLQQRSAKGTNYTSTKEGFVAPTWPGNTKSPPKGWVIPVIGKKLRIGVPVIEEGYTEFVTIKWDLHTNEPTISGFSYDIFIAVLDKLPFALPHKFIPFMNSSRNCAGTYDELLYQIKLQKFDVVVGDTTIIANRSSYVDFTLPYTESGVSMVVKIKDDERKNMWIFLKPLSWDLWLTNGCAIVLTGVVVWFLEHRVNTDFRGPPKQQVGTIFWFSFSTLFFAHREKVVSNWSRFVLIIWIFVVLILTQSYTASLTSLLTVQRAQPAVVDVEELRRNNYFVGYQRNSFVRGLLIKQLNFDESKLRPYSTPEEYHEALSKGSNNGGVDAIFDEIPYIKLFVAKYCSKYTLVGPTYKTDGFGFAFPQGSPLVPYISKAILNVTQDFDLMQAIERKYFADQSTCQDPGSKIYSDSPSLSVYSFAGLFIITGITSMLSCLVYVIYFVQTEWHVLNSMHSGSSLSTRVTEFAKHFIKHVNERDQSCHTFNRTESNVGTVSSFNGSEASTDGNNLSNNSCYHDKGIDNIDTDKEDHEDNSTDYEQYIYGCA</sequence>
<dbReference type="Pfam" id="PF00060">
    <property type="entry name" value="Lig_chan"/>
    <property type="match status" value="1"/>
</dbReference>
<dbReference type="Gene3D" id="1.10.287.70">
    <property type="match status" value="1"/>
</dbReference>
<dbReference type="GO" id="GO:0015276">
    <property type="term" value="F:ligand-gated monoatomic ion channel activity"/>
    <property type="evidence" value="ECO:0007669"/>
    <property type="project" value="InterPro"/>
</dbReference>
<dbReference type="GO" id="GO:0016020">
    <property type="term" value="C:membrane"/>
    <property type="evidence" value="ECO:0007669"/>
    <property type="project" value="UniProtKB-SubCell"/>
</dbReference>
<evidence type="ECO:0000256" key="3">
    <source>
        <dbReference type="ARBA" id="ARBA00022448"/>
    </source>
</evidence>
<dbReference type="SUPFAM" id="SSF53850">
    <property type="entry name" value="Periplasmic binding protein-like II"/>
    <property type="match status" value="1"/>
</dbReference>
<dbReference type="PIRSF" id="PIRSF037090">
    <property type="entry name" value="Iontro_Glu-like_rcpt_pln"/>
    <property type="match status" value="1"/>
</dbReference>
<protein>
    <recommendedName>
        <fullName evidence="13">Glutamate receptor</fullName>
    </recommendedName>
</protein>
<dbReference type="FunFam" id="3.40.190.10:FF:000291">
    <property type="entry name" value="Glutamate receptor"/>
    <property type="match status" value="1"/>
</dbReference>
<dbReference type="EMBL" id="JARAOO010000002">
    <property type="protein sequence ID" value="KAJ7979520.1"/>
    <property type="molecule type" value="Genomic_DNA"/>
</dbReference>
<dbReference type="Proteomes" id="UP001163823">
    <property type="component" value="Chromosome 2"/>
</dbReference>
<keyword evidence="6 15" id="KW-1133">Transmembrane helix</keyword>
<keyword evidence="5" id="KW-0732">Signal</keyword>
<dbReference type="InterPro" id="IPR028082">
    <property type="entry name" value="Peripla_BP_I"/>
</dbReference>
<keyword evidence="11 13" id="KW-1071">Ligand-gated ion channel</keyword>
<feature type="domain" description="Ionotropic glutamate receptor C-terminal" evidence="16">
    <location>
        <begin position="355"/>
        <end position="708"/>
    </location>
</feature>
<feature type="transmembrane region" description="Helical" evidence="15">
    <location>
        <begin position="546"/>
        <end position="564"/>
    </location>
</feature>